<keyword evidence="6" id="KW-0805">Transcription regulation</keyword>
<reference evidence="16" key="1">
    <citation type="journal article" date="2019" name="Int. J. Syst. Evol. Microbiol.">
        <title>The Global Catalogue of Microorganisms (GCM) 10K type strain sequencing project: providing services to taxonomists for standard genome sequencing and annotation.</title>
        <authorList>
            <consortium name="The Broad Institute Genomics Platform"/>
            <consortium name="The Broad Institute Genome Sequencing Center for Infectious Disease"/>
            <person name="Wu L."/>
            <person name="Ma J."/>
        </authorList>
    </citation>
    <scope>NUCLEOTIDE SEQUENCE [LARGE SCALE GENOMIC DNA]</scope>
    <source>
        <strain evidence="16">JCM 16221</strain>
    </source>
</reference>
<evidence type="ECO:0000256" key="4">
    <source>
        <dbReference type="ARBA" id="ARBA00022692"/>
    </source>
</evidence>
<dbReference type="PANTHER" id="PTHR37461:SF1">
    <property type="entry name" value="ANTI-SIGMA-K FACTOR RSKA"/>
    <property type="match status" value="1"/>
</dbReference>
<evidence type="ECO:0000256" key="10">
    <source>
        <dbReference type="ARBA" id="ARBA00030803"/>
    </source>
</evidence>
<dbReference type="Pfam" id="PF22618">
    <property type="entry name" value="RskA_N"/>
    <property type="match status" value="1"/>
</dbReference>
<dbReference type="Pfam" id="PF10099">
    <property type="entry name" value="RskA_C"/>
    <property type="match status" value="1"/>
</dbReference>
<protein>
    <recommendedName>
        <fullName evidence="10">Regulator of SigK</fullName>
    </recommendedName>
    <alternativeName>
        <fullName evidence="9">Sigma-K anti-sigma factor RskA</fullName>
    </alternativeName>
</protein>
<evidence type="ECO:0000256" key="6">
    <source>
        <dbReference type="ARBA" id="ARBA00023015"/>
    </source>
</evidence>
<evidence type="ECO:0000259" key="13">
    <source>
        <dbReference type="Pfam" id="PF10099"/>
    </source>
</evidence>
<dbReference type="InterPro" id="IPR041916">
    <property type="entry name" value="Anti_sigma_zinc_sf"/>
</dbReference>
<evidence type="ECO:0000256" key="12">
    <source>
        <dbReference type="SAM" id="Phobius"/>
    </source>
</evidence>
<dbReference type="InterPro" id="IPR018764">
    <property type="entry name" value="RskA_C"/>
</dbReference>
<evidence type="ECO:0000256" key="11">
    <source>
        <dbReference type="SAM" id="MobiDB-lite"/>
    </source>
</evidence>
<keyword evidence="16" id="KW-1185">Reference proteome</keyword>
<dbReference type="EMBL" id="BAAARA010000019">
    <property type="protein sequence ID" value="GAA2358439.1"/>
    <property type="molecule type" value="Genomic_DNA"/>
</dbReference>
<organism evidence="15 16">
    <name type="scientific">Saccharopolyspora halophila</name>
    <dbReference type="NCBI Taxonomy" id="405551"/>
    <lineage>
        <taxon>Bacteria</taxon>
        <taxon>Bacillati</taxon>
        <taxon>Actinomycetota</taxon>
        <taxon>Actinomycetes</taxon>
        <taxon>Pseudonocardiales</taxon>
        <taxon>Pseudonocardiaceae</taxon>
        <taxon>Saccharopolyspora</taxon>
    </lineage>
</organism>
<comment type="subcellular location">
    <subcellularLocation>
        <location evidence="2">Cell membrane</location>
    </subcellularLocation>
    <subcellularLocation>
        <location evidence="1">Membrane</location>
        <topology evidence="1">Single-pass membrane protein</topology>
    </subcellularLocation>
</comment>
<dbReference type="InterPro" id="IPR051474">
    <property type="entry name" value="Anti-sigma-K/W_factor"/>
</dbReference>
<evidence type="ECO:0000313" key="15">
    <source>
        <dbReference type="EMBL" id="GAA2358439.1"/>
    </source>
</evidence>
<evidence type="ECO:0000256" key="9">
    <source>
        <dbReference type="ARBA" id="ARBA00029829"/>
    </source>
</evidence>
<evidence type="ECO:0000313" key="16">
    <source>
        <dbReference type="Proteomes" id="UP001501218"/>
    </source>
</evidence>
<name>A0ABP5TPL1_9PSEU</name>
<evidence type="ECO:0000256" key="2">
    <source>
        <dbReference type="ARBA" id="ARBA00004236"/>
    </source>
</evidence>
<proteinExistence type="predicted"/>
<keyword evidence="8" id="KW-0804">Transcription</keyword>
<comment type="caution">
    <text evidence="15">The sequence shown here is derived from an EMBL/GenBank/DDBJ whole genome shotgun (WGS) entry which is preliminary data.</text>
</comment>
<feature type="domain" description="Anti-sigma-K factor RskA N-terminal" evidence="14">
    <location>
        <begin position="7"/>
        <end position="45"/>
    </location>
</feature>
<evidence type="ECO:0000256" key="1">
    <source>
        <dbReference type="ARBA" id="ARBA00004167"/>
    </source>
</evidence>
<feature type="region of interest" description="Disordered" evidence="11">
    <location>
        <begin position="229"/>
        <end position="249"/>
    </location>
</feature>
<accession>A0ABP5TPL1</accession>
<evidence type="ECO:0000256" key="7">
    <source>
        <dbReference type="ARBA" id="ARBA00023136"/>
    </source>
</evidence>
<gene>
    <name evidence="15" type="ORF">GCM10009854_41030</name>
</gene>
<keyword evidence="7 12" id="KW-0472">Membrane</keyword>
<sequence>MSTEMSTLTGAYAVDALSGSERSEFERHLESCEECAQEVHELRETASRLGVAAAAEPPEGLKRRVLREIAQTRQEPPIAEPVPIGSRASRARRGLGPRLAVAASVVAIAAAGAFGGMAWQSQRELDQAEQRLEQAGARGAEMAAVLQAEDARIVHGAQGGAEATAIVSRRLDRAMFMSERMPDAPTGHAHQLWAIGPDGASSMGVMEDERSPIVHQLPQEATKLGVTVEPAGGSEQPTTDPVMLLSLPG</sequence>
<dbReference type="PANTHER" id="PTHR37461">
    <property type="entry name" value="ANTI-SIGMA-K FACTOR RSKA"/>
    <property type="match status" value="1"/>
</dbReference>
<dbReference type="InterPro" id="IPR053877">
    <property type="entry name" value="RskA_N"/>
</dbReference>
<keyword evidence="3" id="KW-1003">Cell membrane</keyword>
<evidence type="ECO:0000256" key="3">
    <source>
        <dbReference type="ARBA" id="ARBA00022475"/>
    </source>
</evidence>
<dbReference type="Proteomes" id="UP001501218">
    <property type="component" value="Unassembled WGS sequence"/>
</dbReference>
<keyword evidence="5 12" id="KW-1133">Transmembrane helix</keyword>
<evidence type="ECO:0000259" key="14">
    <source>
        <dbReference type="Pfam" id="PF22618"/>
    </source>
</evidence>
<evidence type="ECO:0000256" key="5">
    <source>
        <dbReference type="ARBA" id="ARBA00022989"/>
    </source>
</evidence>
<keyword evidence="4 12" id="KW-0812">Transmembrane</keyword>
<dbReference type="RefSeq" id="WP_344135361.1">
    <property type="nucleotide sequence ID" value="NZ_BAAARA010000019.1"/>
</dbReference>
<evidence type="ECO:0000256" key="8">
    <source>
        <dbReference type="ARBA" id="ARBA00023163"/>
    </source>
</evidence>
<feature type="transmembrane region" description="Helical" evidence="12">
    <location>
        <begin position="99"/>
        <end position="119"/>
    </location>
</feature>
<dbReference type="Gene3D" id="1.10.10.1320">
    <property type="entry name" value="Anti-sigma factor, zinc-finger domain"/>
    <property type="match status" value="1"/>
</dbReference>
<feature type="domain" description="Anti-sigma K factor RskA C-terminal" evidence="13">
    <location>
        <begin position="100"/>
        <end position="242"/>
    </location>
</feature>